<feature type="non-terminal residue" evidence="2">
    <location>
        <position position="262"/>
    </location>
</feature>
<evidence type="ECO:0000313" key="2">
    <source>
        <dbReference type="EMBL" id="CAA9539008.1"/>
    </source>
</evidence>
<feature type="compositionally biased region" description="Low complexity" evidence="1">
    <location>
        <begin position="88"/>
        <end position="104"/>
    </location>
</feature>
<evidence type="ECO:0000256" key="1">
    <source>
        <dbReference type="SAM" id="MobiDB-lite"/>
    </source>
</evidence>
<feature type="compositionally biased region" description="Basic residues" evidence="1">
    <location>
        <begin position="213"/>
        <end position="222"/>
    </location>
</feature>
<feature type="compositionally biased region" description="Gly residues" evidence="1">
    <location>
        <begin position="1"/>
        <end position="12"/>
    </location>
</feature>
<feature type="non-terminal residue" evidence="2">
    <location>
        <position position="1"/>
    </location>
</feature>
<feature type="compositionally biased region" description="Basic and acidic residues" evidence="1">
    <location>
        <begin position="223"/>
        <end position="237"/>
    </location>
</feature>
<feature type="compositionally biased region" description="Basic and acidic residues" evidence="1">
    <location>
        <begin position="135"/>
        <end position="148"/>
    </location>
</feature>
<reference evidence="2" key="1">
    <citation type="submission" date="2020-02" db="EMBL/GenBank/DDBJ databases">
        <authorList>
            <person name="Meier V. D."/>
        </authorList>
    </citation>
    <scope>NUCLEOTIDE SEQUENCE</scope>
    <source>
        <strain evidence="2">AVDCRST_MAG30</strain>
    </source>
</reference>
<feature type="compositionally biased region" description="Basic residues" evidence="1">
    <location>
        <begin position="13"/>
        <end position="22"/>
    </location>
</feature>
<dbReference type="AlphaFoldDB" id="A0A6J4U5J9"/>
<sequence>ARAAHRGGGGGRAGRRRRRRAAARRDARLGRRPRRRAGGPGREGARPRAQHVLRQGRAHARGPARPLADRGRRAALDPRVPAAPRPAPEAAARAGLRGAAHPAAVHGRVAAQGLGPRPAAQAPQPLVGMGAPPRRPADHHPVPDRDRPQATAADPPQARALRQARPDRARHGDDAHAARPVLRDRPHPLERPVLRPLRARAVGLLPRPDLVRGRGRPARHPRHEPADVDRQAGERRMHPGRQPGHPPARADRPARDARHHPL</sequence>
<name>A0A6J4U5J9_9ACTN</name>
<proteinExistence type="predicted"/>
<protein>
    <submittedName>
        <fullName evidence="2">Uncharacterized protein</fullName>
    </submittedName>
</protein>
<feature type="compositionally biased region" description="Basic residues" evidence="1">
    <location>
        <begin position="48"/>
        <end position="62"/>
    </location>
</feature>
<feature type="region of interest" description="Disordered" evidence="1">
    <location>
        <begin position="1"/>
        <end position="262"/>
    </location>
</feature>
<organism evidence="2">
    <name type="scientific">uncultured Solirubrobacteraceae bacterium</name>
    <dbReference type="NCBI Taxonomy" id="1162706"/>
    <lineage>
        <taxon>Bacteria</taxon>
        <taxon>Bacillati</taxon>
        <taxon>Actinomycetota</taxon>
        <taxon>Thermoleophilia</taxon>
        <taxon>Solirubrobacterales</taxon>
        <taxon>Solirubrobacteraceae</taxon>
        <taxon>environmental samples</taxon>
    </lineage>
</organism>
<feature type="compositionally biased region" description="Basic and acidic residues" evidence="1">
    <location>
        <begin position="67"/>
        <end position="76"/>
    </location>
</feature>
<dbReference type="EMBL" id="CADCVS010000592">
    <property type="protein sequence ID" value="CAA9539008.1"/>
    <property type="molecule type" value="Genomic_DNA"/>
</dbReference>
<feature type="compositionally biased region" description="Basic and acidic residues" evidence="1">
    <location>
        <begin position="164"/>
        <end position="193"/>
    </location>
</feature>
<gene>
    <name evidence="2" type="ORF">AVDCRST_MAG30-4538</name>
</gene>
<accession>A0A6J4U5J9</accession>